<sequence>MLKLGSDHLYVLTLIWVIITKSRYLLTQPLDSKVICKIRSLQLFTQSHNQGWASLPDAGIWTWFELAILENSMSPGPRVKDGIELVWTSHRQNSLSKKLQWEGNVITVRMCARFDLWKIKASVGYMVIEIGDTEVCQEPVNYGPEIGKVKIMAEVVQGFNELTSAAYKPNLPDGNIRADALSDKKIPLRVLSLDGGGMRGLLSLHILRRVMGQAHPGRKPCEVFDMIGGTSTGGLIAIMLGCLQMTVDECIDQYEKLGDQVFESGLLGKTADFFRNKTYYDGEVLAQEIKKIIKKKLGNDDIKMRDVQSSCRVFVLAVRKDAANNRAPVFLRSYDNKNDLTLVPKIKLWEAARATSAAPAYFPSIEIDKYHLVDGGLGANNPVGWLWSEVLSVFGPNRPTSCFLSIGTGIPANEPLVDPGVMGSHAVEKSFASIATNSEISHILFRVLIDAFAPRPMIPKYCRLNVGVAVPAWEDEKGWGLWKRTEHHLDNYKSVPDLDDTKGVKDFVEMTRAYIREDEIRKSVQYLTAVVEA</sequence>
<accession>A0ACD1I6J8</accession>
<dbReference type="EMBL" id="KZ824562">
    <property type="protein sequence ID" value="RAK85941.1"/>
    <property type="molecule type" value="Genomic_DNA"/>
</dbReference>
<proteinExistence type="predicted"/>
<protein>
    <submittedName>
        <fullName evidence="1">FabD/lysophospholipase-like protein</fullName>
    </submittedName>
</protein>
<name>A0ACD1I6J8_9EURO</name>
<organism evidence="1 2">
    <name type="scientific">Aspergillus costaricaensis CBS 115574</name>
    <dbReference type="NCBI Taxonomy" id="1448317"/>
    <lineage>
        <taxon>Eukaryota</taxon>
        <taxon>Fungi</taxon>
        <taxon>Dikarya</taxon>
        <taxon>Ascomycota</taxon>
        <taxon>Pezizomycotina</taxon>
        <taxon>Eurotiomycetes</taxon>
        <taxon>Eurotiomycetidae</taxon>
        <taxon>Eurotiales</taxon>
        <taxon>Aspergillaceae</taxon>
        <taxon>Aspergillus</taxon>
        <taxon>Aspergillus subgen. Circumdati</taxon>
    </lineage>
</organism>
<dbReference type="Proteomes" id="UP000249748">
    <property type="component" value="Unassembled WGS sequence"/>
</dbReference>
<reference evidence="1" key="1">
    <citation type="submission" date="2018-02" db="EMBL/GenBank/DDBJ databases">
        <title>The genomes of Aspergillus section Nigri reveals drivers in fungal speciation.</title>
        <authorList>
            <consortium name="DOE Joint Genome Institute"/>
            <person name="Vesth T.C."/>
            <person name="Nybo J."/>
            <person name="Theobald S."/>
            <person name="Brandl J."/>
            <person name="Frisvad J.C."/>
            <person name="Nielsen K.F."/>
            <person name="Lyhne E.K."/>
            <person name="Kogle M.E."/>
            <person name="Kuo A."/>
            <person name="Riley R."/>
            <person name="Clum A."/>
            <person name="Nolan M."/>
            <person name="Lipzen A."/>
            <person name="Salamov A."/>
            <person name="Henrissat B."/>
            <person name="Wiebenga A."/>
            <person name="De vries R.P."/>
            <person name="Grigoriev I.V."/>
            <person name="Mortensen U.H."/>
            <person name="Andersen M.R."/>
            <person name="Baker S.E."/>
        </authorList>
    </citation>
    <scope>NUCLEOTIDE SEQUENCE</scope>
    <source>
        <strain evidence="1">CBS 115574</strain>
    </source>
</reference>
<gene>
    <name evidence="1" type="ORF">BO79DRAFT_271632</name>
</gene>
<evidence type="ECO:0000313" key="2">
    <source>
        <dbReference type="Proteomes" id="UP000249748"/>
    </source>
</evidence>
<evidence type="ECO:0000313" key="1">
    <source>
        <dbReference type="EMBL" id="RAK85941.1"/>
    </source>
</evidence>
<keyword evidence="2" id="KW-1185">Reference proteome</keyword>